<keyword evidence="2 5" id="KW-0812">Transmembrane</keyword>
<comment type="subcellular location">
    <subcellularLocation>
        <location evidence="1">Membrane</location>
        <topology evidence="1">Multi-pass membrane protein</topology>
    </subcellularLocation>
</comment>
<evidence type="ECO:0000256" key="5">
    <source>
        <dbReference type="SAM" id="Phobius"/>
    </source>
</evidence>
<dbReference type="Proteomes" id="UP000295500">
    <property type="component" value="Unassembled WGS sequence"/>
</dbReference>
<dbReference type="PANTHER" id="PTHR11785:SF512">
    <property type="entry name" value="SOBREMESA, ISOFORM B"/>
    <property type="match status" value="1"/>
</dbReference>
<feature type="transmembrane region" description="Helical" evidence="5">
    <location>
        <begin position="402"/>
        <end position="424"/>
    </location>
</feature>
<keyword evidence="7" id="KW-1185">Reference proteome</keyword>
<dbReference type="EMBL" id="SNXO01000014">
    <property type="protein sequence ID" value="TDP56446.1"/>
    <property type="molecule type" value="Genomic_DNA"/>
</dbReference>
<dbReference type="InterPro" id="IPR002293">
    <property type="entry name" value="AA/rel_permease1"/>
</dbReference>
<dbReference type="OrthoDB" id="178667at2"/>
<dbReference type="PANTHER" id="PTHR11785">
    <property type="entry name" value="AMINO ACID TRANSPORTER"/>
    <property type="match status" value="1"/>
</dbReference>
<feature type="transmembrane region" description="Helical" evidence="5">
    <location>
        <begin position="292"/>
        <end position="321"/>
    </location>
</feature>
<feature type="transmembrane region" description="Helical" evidence="5">
    <location>
        <begin position="162"/>
        <end position="180"/>
    </location>
</feature>
<keyword evidence="4 5" id="KW-0472">Membrane</keyword>
<feature type="transmembrane region" description="Helical" evidence="5">
    <location>
        <begin position="47"/>
        <end position="71"/>
    </location>
</feature>
<dbReference type="RefSeq" id="WP_133528317.1">
    <property type="nucleotide sequence ID" value="NZ_SNXO01000014.1"/>
</dbReference>
<evidence type="ECO:0000256" key="3">
    <source>
        <dbReference type="ARBA" id="ARBA00022989"/>
    </source>
</evidence>
<dbReference type="GO" id="GO:0016020">
    <property type="term" value="C:membrane"/>
    <property type="evidence" value="ECO:0007669"/>
    <property type="project" value="UniProtKB-SubCell"/>
</dbReference>
<organism evidence="6 7">
    <name type="scientific">Aminicella lysinilytica</name>
    <dbReference type="NCBI Taxonomy" id="433323"/>
    <lineage>
        <taxon>Bacteria</taxon>
        <taxon>Bacillati</taxon>
        <taxon>Bacillota</taxon>
        <taxon>Clostridia</taxon>
        <taxon>Peptostreptococcales</taxon>
        <taxon>Anaerovoracaceae</taxon>
        <taxon>Aminicella</taxon>
    </lineage>
</organism>
<feature type="transmembrane region" description="Helical" evidence="5">
    <location>
        <begin position="430"/>
        <end position="447"/>
    </location>
</feature>
<feature type="transmembrane region" description="Helical" evidence="5">
    <location>
        <begin position="369"/>
        <end position="390"/>
    </location>
</feature>
<evidence type="ECO:0000256" key="2">
    <source>
        <dbReference type="ARBA" id="ARBA00022692"/>
    </source>
</evidence>
<keyword evidence="3 5" id="KW-1133">Transmembrane helix</keyword>
<reference evidence="6 7" key="1">
    <citation type="submission" date="2019-03" db="EMBL/GenBank/DDBJ databases">
        <title>Genomic Encyclopedia of Type Strains, Phase IV (KMG-IV): sequencing the most valuable type-strain genomes for metagenomic binning, comparative biology and taxonomic classification.</title>
        <authorList>
            <person name="Goeker M."/>
        </authorList>
    </citation>
    <scope>NUCLEOTIDE SEQUENCE [LARGE SCALE GENOMIC DNA]</scope>
    <source>
        <strain evidence="6 7">DSM 28287</strain>
    </source>
</reference>
<dbReference type="AlphaFoldDB" id="A0A4R6Q439"/>
<evidence type="ECO:0000313" key="7">
    <source>
        <dbReference type="Proteomes" id="UP000295500"/>
    </source>
</evidence>
<dbReference type="Pfam" id="PF13520">
    <property type="entry name" value="AA_permease_2"/>
    <property type="match status" value="1"/>
</dbReference>
<proteinExistence type="predicted"/>
<name>A0A4R6Q439_9FIRM</name>
<feature type="transmembrane region" description="Helical" evidence="5">
    <location>
        <begin position="12"/>
        <end position="35"/>
    </location>
</feature>
<evidence type="ECO:0000256" key="1">
    <source>
        <dbReference type="ARBA" id="ARBA00004141"/>
    </source>
</evidence>
<gene>
    <name evidence="6" type="ORF">EV211_11420</name>
</gene>
<sequence>MSENNDNGQFKRVIGLFGGISLVAGMTIGSGVYYLGSYVLERTGFSFGWALVCWIVGGVVSILGGLCFAELGAERPVAGGMTVYLSEAYHPALGFVNAFSCFILTCSGSIASLAMAAVTGLKGTFGLSEVEVKIWAIAIIVFFTAINLIGAKYGVILQNISMVLRVIPLILIIFVGVFMGDQSVDLSLSPAGTSAAGGGFSGMISMIAFATFASLWAYEGWENLNTVGEEIKNPRKNLPLAIIISLLFITAVYVLFQFALYRVMPAEEIKAMVGSGDIYVGNAVAEKLMGRFGYIIVLAGMTIGILGTTNGDVLVFPRTYYAMAEEGYFPKSFTKISKRTGVPVPATIASSTVAIILVVFNSLQDLTDMLITLSALLNVLCMAAVIIYRVKWPEMERPYKVWGGIPTVVVTVILFAVLLVNEFVSDPRSAFIGFAIPLVGLVFYFYFKKKNGGKEFNGENIE</sequence>
<protein>
    <submittedName>
        <fullName evidence="6">APA family basic amino acid/polyamine antiporter</fullName>
    </submittedName>
</protein>
<dbReference type="InterPro" id="IPR050598">
    <property type="entry name" value="AminoAcid_Transporter"/>
</dbReference>
<dbReference type="PIRSF" id="PIRSF006060">
    <property type="entry name" value="AA_transporter"/>
    <property type="match status" value="1"/>
</dbReference>
<feature type="transmembrane region" description="Helical" evidence="5">
    <location>
        <begin position="134"/>
        <end position="155"/>
    </location>
</feature>
<evidence type="ECO:0000256" key="4">
    <source>
        <dbReference type="ARBA" id="ARBA00023136"/>
    </source>
</evidence>
<dbReference type="Gene3D" id="1.20.1740.10">
    <property type="entry name" value="Amino acid/polyamine transporter I"/>
    <property type="match status" value="1"/>
</dbReference>
<feature type="transmembrane region" description="Helical" evidence="5">
    <location>
        <begin position="238"/>
        <end position="260"/>
    </location>
</feature>
<feature type="transmembrane region" description="Helical" evidence="5">
    <location>
        <begin position="200"/>
        <end position="218"/>
    </location>
</feature>
<evidence type="ECO:0000313" key="6">
    <source>
        <dbReference type="EMBL" id="TDP56446.1"/>
    </source>
</evidence>
<comment type="caution">
    <text evidence="6">The sequence shown here is derived from an EMBL/GenBank/DDBJ whole genome shotgun (WGS) entry which is preliminary data.</text>
</comment>
<dbReference type="GO" id="GO:0015179">
    <property type="term" value="F:L-amino acid transmembrane transporter activity"/>
    <property type="evidence" value="ECO:0007669"/>
    <property type="project" value="TreeGrafter"/>
</dbReference>
<feature type="transmembrane region" description="Helical" evidence="5">
    <location>
        <begin position="342"/>
        <end position="363"/>
    </location>
</feature>
<feature type="transmembrane region" description="Helical" evidence="5">
    <location>
        <begin position="92"/>
        <end position="114"/>
    </location>
</feature>
<accession>A0A4R6Q439</accession>